<reference evidence="2" key="1">
    <citation type="submission" date="2020-03" db="EMBL/GenBank/DDBJ databases">
        <title>The deep terrestrial virosphere.</title>
        <authorList>
            <person name="Holmfeldt K."/>
            <person name="Nilsson E."/>
            <person name="Simone D."/>
            <person name="Lopez-Fernandez M."/>
            <person name="Wu X."/>
            <person name="de Brujin I."/>
            <person name="Lundin D."/>
            <person name="Andersson A."/>
            <person name="Bertilsson S."/>
            <person name="Dopson M."/>
        </authorList>
    </citation>
    <scope>NUCLEOTIDE SEQUENCE</scope>
    <source>
        <strain evidence="3">MM171A00328</strain>
        <strain evidence="2">MM171B00216</strain>
    </source>
</reference>
<dbReference type="AlphaFoldDB" id="A0A6H1Z7M3"/>
<name>A0A6H1Z7M3_9ZZZZ</name>
<dbReference type="Gene3D" id="3.10.450.50">
    <property type="match status" value="1"/>
</dbReference>
<evidence type="ECO:0000256" key="1">
    <source>
        <dbReference type="SAM" id="MobiDB-lite"/>
    </source>
</evidence>
<dbReference type="PANTHER" id="PTHR33747">
    <property type="entry name" value="UPF0225 PROTEIN SCO1677"/>
    <property type="match status" value="1"/>
</dbReference>
<dbReference type="EMBL" id="MT143698">
    <property type="protein sequence ID" value="QJB00661.1"/>
    <property type="molecule type" value="Genomic_DNA"/>
</dbReference>
<organism evidence="2">
    <name type="scientific">viral metagenome</name>
    <dbReference type="NCBI Taxonomy" id="1070528"/>
    <lineage>
        <taxon>unclassified sequences</taxon>
        <taxon>metagenomes</taxon>
        <taxon>organismal metagenomes</taxon>
    </lineage>
</organism>
<feature type="region of interest" description="Disordered" evidence="1">
    <location>
        <begin position="1"/>
        <end position="75"/>
    </location>
</feature>
<feature type="compositionally biased region" description="Basic residues" evidence="1">
    <location>
        <begin position="65"/>
        <end position="75"/>
    </location>
</feature>
<accession>A0A6H1Z7M3</accession>
<dbReference type="PANTHER" id="PTHR33747:SF1">
    <property type="entry name" value="ADENYLATE CYCLASE-ASSOCIATED CAP C-TERMINAL DOMAIN-CONTAINING PROTEIN"/>
    <property type="match status" value="1"/>
</dbReference>
<gene>
    <name evidence="3" type="ORF">MM171A00328_0026</name>
    <name evidence="2" type="ORF">MM171B00216_0038</name>
</gene>
<dbReference type="EMBL" id="MT143888">
    <property type="protein sequence ID" value="QJA43538.1"/>
    <property type="molecule type" value="Genomic_DNA"/>
</dbReference>
<feature type="compositionally biased region" description="Polar residues" evidence="1">
    <location>
        <begin position="1"/>
        <end position="11"/>
    </location>
</feature>
<evidence type="ECO:0000313" key="3">
    <source>
        <dbReference type="EMBL" id="QJB00661.1"/>
    </source>
</evidence>
<protein>
    <submittedName>
        <fullName evidence="2">Putative SEC-C motif contining protein</fullName>
    </submittedName>
</protein>
<proteinExistence type="predicted"/>
<evidence type="ECO:0000313" key="2">
    <source>
        <dbReference type="EMBL" id="QJA43538.1"/>
    </source>
</evidence>
<sequence length="75" mass="8530">MSGIRSNQRGKAQQARVERKGLSKRTRRFLDSATGKRTLWRPSGKQPIRVEKPGRNDPCPCGSGKKWKKCHGRAR</sequence>
<dbReference type="Pfam" id="PF02810">
    <property type="entry name" value="SEC-C"/>
    <property type="match status" value="1"/>
</dbReference>
<dbReference type="SUPFAM" id="SSF103642">
    <property type="entry name" value="Sec-C motif"/>
    <property type="match status" value="1"/>
</dbReference>
<dbReference type="InterPro" id="IPR004027">
    <property type="entry name" value="SEC_C_motif"/>
</dbReference>